<comment type="caution">
    <text evidence="5">The sequence shown here is derived from an EMBL/GenBank/DDBJ whole genome shotgun (WGS) entry which is preliminary data.</text>
</comment>
<keyword evidence="3" id="KW-0560">Oxidoreductase</keyword>
<evidence type="ECO:0000313" key="6">
    <source>
        <dbReference type="Proteomes" id="UP001498476"/>
    </source>
</evidence>
<dbReference type="InterPro" id="IPR051609">
    <property type="entry name" value="NmrA/Isoflavone_reductase-like"/>
</dbReference>
<dbReference type="EMBL" id="JAZAVJ010000298">
    <property type="protein sequence ID" value="KAK7402525.1"/>
    <property type="molecule type" value="Genomic_DNA"/>
</dbReference>
<evidence type="ECO:0000256" key="3">
    <source>
        <dbReference type="ARBA" id="ARBA00023002"/>
    </source>
</evidence>
<dbReference type="InterPro" id="IPR008030">
    <property type="entry name" value="NmrA-like"/>
</dbReference>
<gene>
    <name evidence="5" type="ORF">QQX98_011733</name>
</gene>
<protein>
    <recommendedName>
        <fullName evidence="4">NmrA-like domain-containing protein</fullName>
    </recommendedName>
</protein>
<proteinExistence type="inferred from homology"/>
<dbReference type="PANTHER" id="PTHR47706:SF4">
    <property type="entry name" value="NMRA-LIKE DOMAIN-CONTAINING PROTEIN"/>
    <property type="match status" value="1"/>
</dbReference>
<dbReference type="Pfam" id="PF05368">
    <property type="entry name" value="NmrA"/>
    <property type="match status" value="1"/>
</dbReference>
<keyword evidence="6" id="KW-1185">Reference proteome</keyword>
<dbReference type="PANTHER" id="PTHR47706">
    <property type="entry name" value="NMRA-LIKE FAMILY PROTEIN"/>
    <property type="match status" value="1"/>
</dbReference>
<keyword evidence="2" id="KW-0521">NADP</keyword>
<comment type="similarity">
    <text evidence="1">Belongs to the NmrA-type oxidoreductase family. Isoflavone reductase subfamily.</text>
</comment>
<name>A0ABR1GL38_9HYPO</name>
<accession>A0ABR1GL38</accession>
<reference evidence="5 6" key="1">
    <citation type="journal article" date="2025" name="Microbiol. Resour. Announc.">
        <title>Draft genome sequences for Neonectria magnoliae and Neonectria punicea, canker pathogens of Liriodendron tulipifera and Acer saccharum in West Virginia.</title>
        <authorList>
            <person name="Petronek H.M."/>
            <person name="Kasson M.T."/>
            <person name="Metheny A.M."/>
            <person name="Stauder C.M."/>
            <person name="Lovett B."/>
            <person name="Lynch S.C."/>
            <person name="Garnas J.R."/>
            <person name="Kasson L.R."/>
            <person name="Stajich J.E."/>
        </authorList>
    </citation>
    <scope>NUCLEOTIDE SEQUENCE [LARGE SCALE GENOMIC DNA]</scope>
    <source>
        <strain evidence="5 6">NRRL 64653</strain>
    </source>
</reference>
<feature type="domain" description="NmrA-like" evidence="4">
    <location>
        <begin position="38"/>
        <end position="200"/>
    </location>
</feature>
<dbReference type="InterPro" id="IPR036291">
    <property type="entry name" value="NAD(P)-bd_dom_sf"/>
</dbReference>
<dbReference type="Proteomes" id="UP001498476">
    <property type="component" value="Unassembled WGS sequence"/>
</dbReference>
<evidence type="ECO:0000256" key="2">
    <source>
        <dbReference type="ARBA" id="ARBA00022857"/>
    </source>
</evidence>
<evidence type="ECO:0000256" key="1">
    <source>
        <dbReference type="ARBA" id="ARBA00005725"/>
    </source>
</evidence>
<sequence>MVKLAVAGLGEISGEIVKAVLAEGRHEITDAPHDLAPGLSWTKVDYHDKQQLVDALKGVHTVLSFIVVVQDQGNVAQINLIDACIEVGVKKFAPSEWAFYSVDTYPMYDGKRVVRQYLENLNKTKKVLEYCLFLPGVFMNYLGPPEKLSANVSYTQLFMDFGACRAILPAGPDATVSFTTLEDVARVVTKAIDYEGEWPVMGGISANKTKISDLLQLGGEIRGEKFTIERVERADLEANSFVTSWTPTTHHPSIPIEQRELA</sequence>
<dbReference type="Gene3D" id="3.40.50.720">
    <property type="entry name" value="NAD(P)-binding Rossmann-like Domain"/>
    <property type="match status" value="1"/>
</dbReference>
<dbReference type="SUPFAM" id="SSF51735">
    <property type="entry name" value="NAD(P)-binding Rossmann-fold domains"/>
    <property type="match status" value="1"/>
</dbReference>
<evidence type="ECO:0000313" key="5">
    <source>
        <dbReference type="EMBL" id="KAK7402525.1"/>
    </source>
</evidence>
<organism evidence="5 6">
    <name type="scientific">Neonectria punicea</name>
    <dbReference type="NCBI Taxonomy" id="979145"/>
    <lineage>
        <taxon>Eukaryota</taxon>
        <taxon>Fungi</taxon>
        <taxon>Dikarya</taxon>
        <taxon>Ascomycota</taxon>
        <taxon>Pezizomycotina</taxon>
        <taxon>Sordariomycetes</taxon>
        <taxon>Hypocreomycetidae</taxon>
        <taxon>Hypocreales</taxon>
        <taxon>Nectriaceae</taxon>
        <taxon>Neonectria</taxon>
    </lineage>
</organism>
<evidence type="ECO:0000259" key="4">
    <source>
        <dbReference type="Pfam" id="PF05368"/>
    </source>
</evidence>